<evidence type="ECO:0000256" key="2">
    <source>
        <dbReference type="ARBA" id="ARBA00022527"/>
    </source>
</evidence>
<dbReference type="Gene3D" id="3.30.200.20">
    <property type="entry name" value="Phosphorylase Kinase, domain 1"/>
    <property type="match status" value="1"/>
</dbReference>
<comment type="caution">
    <text evidence="10">The sequence shown here is derived from an EMBL/GenBank/DDBJ whole genome shotgun (WGS) entry which is preliminary data.</text>
</comment>
<dbReference type="FunFam" id="3.30.200.20:FF:000097">
    <property type="entry name" value="Probable serine/threonine-protein kinase nek1"/>
    <property type="match status" value="1"/>
</dbReference>
<keyword evidence="11" id="KW-1185">Reference proteome</keyword>
<feature type="compositionally biased region" description="Acidic residues" evidence="8">
    <location>
        <begin position="215"/>
        <end position="227"/>
    </location>
</feature>
<dbReference type="AlphaFoldDB" id="A0A3M0K1Q5"/>
<evidence type="ECO:0000259" key="9">
    <source>
        <dbReference type="PROSITE" id="PS50011"/>
    </source>
</evidence>
<feature type="compositionally biased region" description="Basic and acidic residues" evidence="8">
    <location>
        <begin position="187"/>
        <end position="214"/>
    </location>
</feature>
<dbReference type="GO" id="GO:0005524">
    <property type="term" value="F:ATP binding"/>
    <property type="evidence" value="ECO:0007669"/>
    <property type="project" value="UniProtKB-UniRule"/>
</dbReference>
<dbReference type="PANTHER" id="PTHR44984">
    <property type="entry name" value="SERINE/THREONINE-PROTEIN KINASE NEK3"/>
    <property type="match status" value="1"/>
</dbReference>
<evidence type="ECO:0000313" key="10">
    <source>
        <dbReference type="EMBL" id="RMC07172.1"/>
    </source>
</evidence>
<dbReference type="PROSITE" id="PS50011">
    <property type="entry name" value="PROTEIN_KINASE_DOM"/>
    <property type="match status" value="1"/>
</dbReference>
<keyword evidence="4 7" id="KW-0547">Nucleotide-binding</keyword>
<dbReference type="OrthoDB" id="248923at2759"/>
<dbReference type="Pfam" id="PF00069">
    <property type="entry name" value="Pkinase"/>
    <property type="match status" value="1"/>
</dbReference>
<evidence type="ECO:0000256" key="7">
    <source>
        <dbReference type="PROSITE-ProRule" id="PRU10141"/>
    </source>
</evidence>
<protein>
    <recommendedName>
        <fullName evidence="9">Protein kinase domain-containing protein</fullName>
    </recommendedName>
</protein>
<dbReference type="Proteomes" id="UP000269221">
    <property type="component" value="Unassembled WGS sequence"/>
</dbReference>
<dbReference type="InterPro" id="IPR000719">
    <property type="entry name" value="Prot_kinase_dom"/>
</dbReference>
<dbReference type="InterPro" id="IPR011009">
    <property type="entry name" value="Kinase-like_dom_sf"/>
</dbReference>
<dbReference type="GO" id="GO:0004674">
    <property type="term" value="F:protein serine/threonine kinase activity"/>
    <property type="evidence" value="ECO:0007669"/>
    <property type="project" value="UniProtKB-KW"/>
</dbReference>
<evidence type="ECO:0000313" key="11">
    <source>
        <dbReference type="Proteomes" id="UP000269221"/>
    </source>
</evidence>
<sequence>MEEYNVLKVLGEGSFGRALLVHHRISDQKYVMKEIRLPVSSSGVENSRKEAVLLAKMKHPNIVAFKESFEGLHASLDNVGIMAWNRLLRFTEPSYSGPYAKKVIGFPGEMANEFEQELKETKKHEGNATRQKGGGVINYSENRPRKQWNKEPPQTLMDMLSNADVSLAFKTYTIYKAASENILRGPLSDESKASDEVDGEHETVVIDSERLEPRSDEDDTDFEEDDPDWVSELKIILKQSG</sequence>
<keyword evidence="2" id="KW-0723">Serine/threonine-protein kinase</keyword>
<dbReference type="PROSITE" id="PS00107">
    <property type="entry name" value="PROTEIN_KINASE_ATP"/>
    <property type="match status" value="1"/>
</dbReference>
<dbReference type="PANTHER" id="PTHR44984:SF1">
    <property type="entry name" value="SERINE_THREONINE-PROTEIN KINASE NEK3"/>
    <property type="match status" value="1"/>
</dbReference>
<accession>A0A3M0K1Q5</accession>
<dbReference type="SUPFAM" id="SSF56112">
    <property type="entry name" value="Protein kinase-like (PK-like)"/>
    <property type="match status" value="1"/>
</dbReference>
<feature type="region of interest" description="Disordered" evidence="8">
    <location>
        <begin position="187"/>
        <end position="227"/>
    </location>
</feature>
<comment type="similarity">
    <text evidence="1">Belongs to the protein kinase superfamily. NEK Ser/Thr protein kinase family. NIMA subfamily.</text>
</comment>
<feature type="region of interest" description="Disordered" evidence="8">
    <location>
        <begin position="121"/>
        <end position="151"/>
    </location>
</feature>
<evidence type="ECO:0000256" key="1">
    <source>
        <dbReference type="ARBA" id="ARBA00010886"/>
    </source>
</evidence>
<evidence type="ECO:0000256" key="4">
    <source>
        <dbReference type="ARBA" id="ARBA00022741"/>
    </source>
</evidence>
<evidence type="ECO:0000256" key="6">
    <source>
        <dbReference type="ARBA" id="ARBA00022840"/>
    </source>
</evidence>
<keyword evidence="5" id="KW-0418">Kinase</keyword>
<gene>
    <name evidence="10" type="ORF">DUI87_16628</name>
</gene>
<dbReference type="EMBL" id="QRBI01000120">
    <property type="protein sequence ID" value="RMC07172.1"/>
    <property type="molecule type" value="Genomic_DNA"/>
</dbReference>
<evidence type="ECO:0000256" key="3">
    <source>
        <dbReference type="ARBA" id="ARBA00022679"/>
    </source>
</evidence>
<name>A0A3M0K1Q5_HIRRU</name>
<dbReference type="STRING" id="333673.A0A3M0K1Q5"/>
<proteinExistence type="inferred from homology"/>
<dbReference type="InterPro" id="IPR017441">
    <property type="entry name" value="Protein_kinase_ATP_BS"/>
</dbReference>
<evidence type="ECO:0000256" key="8">
    <source>
        <dbReference type="SAM" id="MobiDB-lite"/>
    </source>
</evidence>
<keyword evidence="3" id="KW-0808">Transferase</keyword>
<reference evidence="10 11" key="1">
    <citation type="submission" date="2018-07" db="EMBL/GenBank/DDBJ databases">
        <title>A high quality draft genome assembly of the barn swallow (H. rustica rustica).</title>
        <authorList>
            <person name="Formenti G."/>
            <person name="Chiara M."/>
            <person name="Poveda L."/>
            <person name="Francoijs K.-J."/>
            <person name="Bonisoli-Alquati A."/>
            <person name="Canova L."/>
            <person name="Gianfranceschi L."/>
            <person name="Horner D.S."/>
            <person name="Saino N."/>
        </authorList>
    </citation>
    <scope>NUCLEOTIDE SEQUENCE [LARGE SCALE GENOMIC DNA]</scope>
    <source>
        <strain evidence="10">Chelidonia</strain>
        <tissue evidence="10">Blood</tissue>
    </source>
</reference>
<feature type="domain" description="Protein kinase" evidence="9">
    <location>
        <begin position="4"/>
        <end position="241"/>
    </location>
</feature>
<keyword evidence="6 7" id="KW-0067">ATP-binding</keyword>
<feature type="binding site" evidence="7">
    <location>
        <position position="33"/>
    </location>
    <ligand>
        <name>ATP</name>
        <dbReference type="ChEBI" id="CHEBI:30616"/>
    </ligand>
</feature>
<organism evidence="10 11">
    <name type="scientific">Hirundo rustica rustica</name>
    <dbReference type="NCBI Taxonomy" id="333673"/>
    <lineage>
        <taxon>Eukaryota</taxon>
        <taxon>Metazoa</taxon>
        <taxon>Chordata</taxon>
        <taxon>Craniata</taxon>
        <taxon>Vertebrata</taxon>
        <taxon>Euteleostomi</taxon>
        <taxon>Archelosauria</taxon>
        <taxon>Archosauria</taxon>
        <taxon>Dinosauria</taxon>
        <taxon>Saurischia</taxon>
        <taxon>Theropoda</taxon>
        <taxon>Coelurosauria</taxon>
        <taxon>Aves</taxon>
        <taxon>Neognathae</taxon>
        <taxon>Neoaves</taxon>
        <taxon>Telluraves</taxon>
        <taxon>Australaves</taxon>
        <taxon>Passeriformes</taxon>
        <taxon>Sylvioidea</taxon>
        <taxon>Hirundinidae</taxon>
        <taxon>Hirundo</taxon>
    </lineage>
</organism>
<evidence type="ECO:0000256" key="5">
    <source>
        <dbReference type="ARBA" id="ARBA00022777"/>
    </source>
</evidence>